<dbReference type="SMART" id="SM00267">
    <property type="entry name" value="GGDEF"/>
    <property type="match status" value="1"/>
</dbReference>
<dbReference type="EMBL" id="BPMK01000009">
    <property type="protein sequence ID" value="GIZ52368.1"/>
    <property type="molecule type" value="Genomic_DNA"/>
</dbReference>
<gene>
    <name evidence="4" type="ORF">NCCP691_23820</name>
</gene>
<dbReference type="Pfam" id="PF00990">
    <property type="entry name" value="GGDEF"/>
    <property type="match status" value="1"/>
</dbReference>
<dbReference type="CDD" id="cd01948">
    <property type="entry name" value="EAL"/>
    <property type="match status" value="1"/>
</dbReference>
<sequence length="880" mass="97737">MPSLPALSALLALPARLLHTLTGYVFCATVGVAALVFLGATLASSLLYERLLEERNLETSAEIAQQNRDDVIAALRQGGRQPHLEDTLAGIRATFPSTVREIRVWPAPVTAGRDDGRGDARGDMATPAVRRLLADGEPVREVERGAVRHVFPLAAESACLGCHRAAREGDVLGAVEIVHGLQTVSATVRGYYVALFVALGTLVLAAAGLLTRRAARRLDRSAAAFRHEVETINTIKDFERFHPGRADFGFEEFNQAFSHVATLVEKIKAVAVDKGVLEFEIRLLEKFIITSNVVRDWREFIKNLLLEIHPIIDAYALVTIFRVEEEAYECEIFWRSPPTARTRALFERILRAQLQGHAFFGDGVQLQIAHNIAGDGEHLPELSTHDIELQTKTLLLDTPKIGGIVGIGVQSLMAQDNVRHMVIGSILTTLLNLVGSVKAIYKYTKDLEHYATRDPLTDLYNQRMFWELLGYEVGRARRHDQQFAVMVLDLDNFKTINDRFGHHVGDSFLQEFADVLRGAVRNGDMLARHGGDEFCVILPEASENQARTVAERILEALDGFTMETADGIRLKATTSIGIAVSPMHGDNPKDLFLVADNMVYKAKRSGKNAIAIPSEDEMADVFRKAGEKNLMIRNALDEDRIVPSFQPICNAATGEIVIHELLMRIQLDDQLVAANDFIAEAESMGIAHKMDYQLVEKAFAQIERQGYEGMLFVNLSPKALIVGEFADRVGRLAERHGIRPDRIVFEITERETVRNLALLEKFVLDAKLQGFSFAIDDFGSGYSSFQYIKCFPVDYIKIEGEFIRNMLHDEVYMAFVKSIVTLARELGVKTVAEFVEDAEVLAAVAALGIDYAQGYHIRRPGPDLMVPRRAGGEPVQAMLL</sequence>
<dbReference type="InterPro" id="IPR050706">
    <property type="entry name" value="Cyclic-di-GMP_PDE-like"/>
</dbReference>
<keyword evidence="1" id="KW-1133">Transmembrane helix</keyword>
<keyword evidence="5" id="KW-1185">Reference proteome</keyword>
<accession>A0ABQ4Q5A6</accession>
<dbReference type="PANTHER" id="PTHR33121">
    <property type="entry name" value="CYCLIC DI-GMP PHOSPHODIESTERASE PDEF"/>
    <property type="match status" value="1"/>
</dbReference>
<dbReference type="PANTHER" id="PTHR33121:SF71">
    <property type="entry name" value="OXYGEN SENSOR PROTEIN DOSP"/>
    <property type="match status" value="1"/>
</dbReference>
<keyword evidence="1" id="KW-0472">Membrane</keyword>
<organism evidence="4 5">
    <name type="scientific">Noviherbaspirillum aridicola</name>
    <dbReference type="NCBI Taxonomy" id="2849687"/>
    <lineage>
        <taxon>Bacteria</taxon>
        <taxon>Pseudomonadati</taxon>
        <taxon>Pseudomonadota</taxon>
        <taxon>Betaproteobacteria</taxon>
        <taxon>Burkholderiales</taxon>
        <taxon>Oxalobacteraceae</taxon>
        <taxon>Noviherbaspirillum</taxon>
    </lineage>
</organism>
<dbReference type="CDD" id="cd01949">
    <property type="entry name" value="GGDEF"/>
    <property type="match status" value="1"/>
</dbReference>
<evidence type="ECO:0000313" key="5">
    <source>
        <dbReference type="Proteomes" id="UP000887222"/>
    </source>
</evidence>
<dbReference type="Gene3D" id="3.30.450.290">
    <property type="match status" value="1"/>
</dbReference>
<dbReference type="SMART" id="SM00052">
    <property type="entry name" value="EAL"/>
    <property type="match status" value="1"/>
</dbReference>
<feature type="transmembrane region" description="Helical" evidence="1">
    <location>
        <begin position="30"/>
        <end position="48"/>
    </location>
</feature>
<feature type="domain" description="EAL" evidence="2">
    <location>
        <begin position="625"/>
        <end position="874"/>
    </location>
</feature>
<dbReference type="InterPro" id="IPR043128">
    <property type="entry name" value="Rev_trsase/Diguanyl_cyclase"/>
</dbReference>
<dbReference type="Gene3D" id="3.20.20.450">
    <property type="entry name" value="EAL domain"/>
    <property type="match status" value="1"/>
</dbReference>
<keyword evidence="1" id="KW-0812">Transmembrane</keyword>
<comment type="caution">
    <text evidence="4">The sequence shown here is derived from an EMBL/GenBank/DDBJ whole genome shotgun (WGS) entry which is preliminary data.</text>
</comment>
<reference evidence="4 5" key="1">
    <citation type="journal article" date="2022" name="Int. J. Syst. Evol. Microbiol.">
        <title>Noviherbaspirillum aridicola sp. nov., isolated from an arid soil in Pakistan.</title>
        <authorList>
            <person name="Khan I.U."/>
            <person name="Saqib M."/>
            <person name="Amin A."/>
            <person name="Hussain F."/>
            <person name="Li L."/>
            <person name="Liu Y.H."/>
            <person name="Fang B.Z."/>
            <person name="Ahmed I."/>
            <person name="Li W.J."/>
        </authorList>
    </citation>
    <scope>NUCLEOTIDE SEQUENCE [LARGE SCALE GENOMIC DNA]</scope>
    <source>
        <strain evidence="4 5">NCCP-691</strain>
    </source>
</reference>
<dbReference type="InterPro" id="IPR001633">
    <property type="entry name" value="EAL_dom"/>
</dbReference>
<dbReference type="InterPro" id="IPR035919">
    <property type="entry name" value="EAL_sf"/>
</dbReference>
<dbReference type="Proteomes" id="UP000887222">
    <property type="component" value="Unassembled WGS sequence"/>
</dbReference>
<dbReference type="InterPro" id="IPR029787">
    <property type="entry name" value="Nucleotide_cyclase"/>
</dbReference>
<protein>
    <submittedName>
        <fullName evidence="4">GGDEF-domain containing protein</fullName>
    </submittedName>
</protein>
<dbReference type="SUPFAM" id="SSF141868">
    <property type="entry name" value="EAL domain-like"/>
    <property type="match status" value="1"/>
</dbReference>
<feature type="domain" description="GGDEF" evidence="3">
    <location>
        <begin position="481"/>
        <end position="615"/>
    </location>
</feature>
<evidence type="ECO:0000313" key="4">
    <source>
        <dbReference type="EMBL" id="GIZ52368.1"/>
    </source>
</evidence>
<feature type="transmembrane region" description="Helical" evidence="1">
    <location>
        <begin position="191"/>
        <end position="210"/>
    </location>
</feature>
<evidence type="ECO:0000259" key="2">
    <source>
        <dbReference type="PROSITE" id="PS50883"/>
    </source>
</evidence>
<dbReference type="Pfam" id="PF00563">
    <property type="entry name" value="EAL"/>
    <property type="match status" value="1"/>
</dbReference>
<dbReference type="NCBIfam" id="TIGR00254">
    <property type="entry name" value="GGDEF"/>
    <property type="match status" value="1"/>
</dbReference>
<dbReference type="RefSeq" id="WP_220808611.1">
    <property type="nucleotide sequence ID" value="NZ_BPMK01000009.1"/>
</dbReference>
<proteinExistence type="predicted"/>
<dbReference type="SUPFAM" id="SSF55073">
    <property type="entry name" value="Nucleotide cyclase"/>
    <property type="match status" value="1"/>
</dbReference>
<dbReference type="PROSITE" id="PS50887">
    <property type="entry name" value="GGDEF"/>
    <property type="match status" value="1"/>
</dbReference>
<dbReference type="PROSITE" id="PS50883">
    <property type="entry name" value="EAL"/>
    <property type="match status" value="1"/>
</dbReference>
<evidence type="ECO:0000256" key="1">
    <source>
        <dbReference type="SAM" id="Phobius"/>
    </source>
</evidence>
<dbReference type="Gene3D" id="3.30.70.270">
    <property type="match status" value="1"/>
</dbReference>
<evidence type="ECO:0000259" key="3">
    <source>
        <dbReference type="PROSITE" id="PS50887"/>
    </source>
</evidence>
<dbReference type="InterPro" id="IPR000160">
    <property type="entry name" value="GGDEF_dom"/>
</dbReference>
<name>A0ABQ4Q5A6_9BURK</name>